<proteinExistence type="predicted"/>
<name>A0AAX6G468_IRIPA</name>
<dbReference type="AlphaFoldDB" id="A0AAX6G468"/>
<protein>
    <submittedName>
        <fullName evidence="2">Uncharacterized protein</fullName>
    </submittedName>
</protein>
<feature type="transmembrane region" description="Helical" evidence="1">
    <location>
        <begin position="12"/>
        <end position="31"/>
    </location>
</feature>
<reference evidence="2" key="1">
    <citation type="journal article" date="2023" name="GigaByte">
        <title>Genome assembly of the bearded iris, Iris pallida Lam.</title>
        <authorList>
            <person name="Bruccoleri R.E."/>
            <person name="Oakeley E.J."/>
            <person name="Faust A.M.E."/>
            <person name="Altorfer M."/>
            <person name="Dessus-Babus S."/>
            <person name="Burckhardt D."/>
            <person name="Oertli M."/>
            <person name="Naumann U."/>
            <person name="Petersen F."/>
            <person name="Wong J."/>
        </authorList>
    </citation>
    <scope>NUCLEOTIDE SEQUENCE</scope>
    <source>
        <strain evidence="2">GSM-AAB239-AS_SAM_17_03QT</strain>
    </source>
</reference>
<accession>A0AAX6G468</accession>
<sequence>MDLVVRCYPLSGYIGYFVFVYFILNIVYSVYS</sequence>
<evidence type="ECO:0000313" key="3">
    <source>
        <dbReference type="EMBL" id="KAJ6828722.1"/>
    </source>
</evidence>
<evidence type="ECO:0000313" key="4">
    <source>
        <dbReference type="Proteomes" id="UP001140949"/>
    </source>
</evidence>
<dbReference type="EMBL" id="JANAVB010018998">
    <property type="protein sequence ID" value="KAJ6828722.1"/>
    <property type="molecule type" value="Genomic_DNA"/>
</dbReference>
<keyword evidence="1" id="KW-0812">Transmembrane</keyword>
<keyword evidence="1" id="KW-1133">Transmembrane helix</keyword>
<reference evidence="2" key="2">
    <citation type="submission" date="2023-04" db="EMBL/GenBank/DDBJ databases">
        <authorList>
            <person name="Bruccoleri R.E."/>
            <person name="Oakeley E.J."/>
            <person name="Faust A.-M."/>
            <person name="Dessus-Babus S."/>
            <person name="Altorfer M."/>
            <person name="Burckhardt D."/>
            <person name="Oertli M."/>
            <person name="Naumann U."/>
            <person name="Petersen F."/>
            <person name="Wong J."/>
        </authorList>
    </citation>
    <scope>NUCLEOTIDE SEQUENCE</scope>
    <source>
        <strain evidence="2">GSM-AAB239-AS_SAM_17_03QT</strain>
        <tissue evidence="2">Leaf</tissue>
    </source>
</reference>
<gene>
    <name evidence="3" type="ORF">M6B38_360785</name>
    <name evidence="2" type="ORF">M6B38_383050</name>
</gene>
<dbReference type="EMBL" id="JANAVB010022798">
    <property type="protein sequence ID" value="KAJ6823524.1"/>
    <property type="molecule type" value="Genomic_DNA"/>
</dbReference>
<keyword evidence="1" id="KW-0472">Membrane</keyword>
<evidence type="ECO:0000313" key="2">
    <source>
        <dbReference type="EMBL" id="KAJ6823524.1"/>
    </source>
</evidence>
<keyword evidence="4" id="KW-1185">Reference proteome</keyword>
<organism evidence="2 4">
    <name type="scientific">Iris pallida</name>
    <name type="common">Sweet iris</name>
    <dbReference type="NCBI Taxonomy" id="29817"/>
    <lineage>
        <taxon>Eukaryota</taxon>
        <taxon>Viridiplantae</taxon>
        <taxon>Streptophyta</taxon>
        <taxon>Embryophyta</taxon>
        <taxon>Tracheophyta</taxon>
        <taxon>Spermatophyta</taxon>
        <taxon>Magnoliopsida</taxon>
        <taxon>Liliopsida</taxon>
        <taxon>Asparagales</taxon>
        <taxon>Iridaceae</taxon>
        <taxon>Iridoideae</taxon>
        <taxon>Irideae</taxon>
        <taxon>Iris</taxon>
    </lineage>
</organism>
<dbReference type="Proteomes" id="UP001140949">
    <property type="component" value="Unassembled WGS sequence"/>
</dbReference>
<comment type="caution">
    <text evidence="2">The sequence shown here is derived from an EMBL/GenBank/DDBJ whole genome shotgun (WGS) entry which is preliminary data.</text>
</comment>
<evidence type="ECO:0000256" key="1">
    <source>
        <dbReference type="SAM" id="Phobius"/>
    </source>
</evidence>